<accession>A0AB33SXE3</accession>
<dbReference type="AlphaFoldDB" id="A0AB33SXE3"/>
<feature type="region of interest" description="Disordered" evidence="1">
    <location>
        <begin position="116"/>
        <end position="146"/>
    </location>
</feature>
<protein>
    <submittedName>
        <fullName evidence="2">Uncharacterized protein</fullName>
    </submittedName>
</protein>
<name>A0AB33SXE3_9MYCO</name>
<dbReference type="Proteomes" id="UP000038487">
    <property type="component" value="Unassembled WGS sequence"/>
</dbReference>
<evidence type="ECO:0000256" key="1">
    <source>
        <dbReference type="SAM" id="MobiDB-lite"/>
    </source>
</evidence>
<gene>
    <name evidence="2" type="ORF">ERS075527_00770</name>
</gene>
<evidence type="ECO:0000313" key="3">
    <source>
        <dbReference type="Proteomes" id="UP000038487"/>
    </source>
</evidence>
<comment type="caution">
    <text evidence="2">The sequence shown here is derived from an EMBL/GenBank/DDBJ whole genome shotgun (WGS) entry which is preliminary data.</text>
</comment>
<dbReference type="RefSeq" id="WP_017206819.1">
    <property type="nucleotide sequence ID" value="NZ_CM125927.1"/>
</dbReference>
<sequence>MSDTPILDPVEDAGATNTTPEGDDTGAQDSGPQNREARYRVERNQAREQLATAESRLVQLQTRELHRLAGEILAVPSDIALSGKPLSDFLTPEGWVDKSAVEAAAREVAQARPGLATYQPAHDPSQGLSGTTQHTPSWDGLFGLGR</sequence>
<proteinExistence type="predicted"/>
<feature type="compositionally biased region" description="Polar residues" evidence="1">
    <location>
        <begin position="126"/>
        <end position="136"/>
    </location>
</feature>
<organism evidence="2 3">
    <name type="scientific">Mycobacteroides abscessus</name>
    <dbReference type="NCBI Taxonomy" id="36809"/>
    <lineage>
        <taxon>Bacteria</taxon>
        <taxon>Bacillati</taxon>
        <taxon>Actinomycetota</taxon>
        <taxon>Actinomycetes</taxon>
        <taxon>Mycobacteriales</taxon>
        <taxon>Mycobacteriaceae</taxon>
        <taxon>Mycobacteroides</taxon>
    </lineage>
</organism>
<feature type="region of interest" description="Disordered" evidence="1">
    <location>
        <begin position="1"/>
        <end position="42"/>
    </location>
</feature>
<dbReference type="EMBL" id="CSUW01000002">
    <property type="protein sequence ID" value="CPT06431.1"/>
    <property type="molecule type" value="Genomic_DNA"/>
</dbReference>
<reference evidence="2 3" key="1">
    <citation type="submission" date="2015-03" db="EMBL/GenBank/DDBJ databases">
        <authorList>
            <consortium name="Pathogen Informatics"/>
            <person name="Murphy D."/>
        </authorList>
    </citation>
    <scope>NUCLEOTIDE SEQUENCE [LARGE SCALE GENOMIC DNA]</scope>
    <source>
        <strain evidence="2 3">PAP036</strain>
    </source>
</reference>
<evidence type="ECO:0000313" key="2">
    <source>
        <dbReference type="EMBL" id="CPT06431.1"/>
    </source>
</evidence>